<dbReference type="GO" id="GO:0008270">
    <property type="term" value="F:zinc ion binding"/>
    <property type="evidence" value="ECO:0007669"/>
    <property type="project" value="UniProtKB-UniRule"/>
</dbReference>
<evidence type="ECO:0000256" key="1">
    <source>
        <dbReference type="ARBA" id="ARBA00022670"/>
    </source>
</evidence>
<name>A7S728_NEMVE</name>
<comment type="cofactor">
    <cofactor evidence="6 7">
        <name>Zn(2+)</name>
        <dbReference type="ChEBI" id="CHEBI:29105"/>
    </cofactor>
    <text evidence="6 7">Binds 1 zinc ion per subunit.</text>
</comment>
<feature type="active site" evidence="6">
    <location>
        <position position="203"/>
    </location>
</feature>
<feature type="compositionally biased region" description="Basic and acidic residues" evidence="8">
    <location>
        <begin position="17"/>
        <end position="51"/>
    </location>
</feature>
<accession>A7S728</accession>
<dbReference type="InterPro" id="IPR006026">
    <property type="entry name" value="Peptidase_Metallo"/>
</dbReference>
<dbReference type="eggNOG" id="KOG3714">
    <property type="taxonomic scope" value="Eukaryota"/>
</dbReference>
<feature type="binding site" evidence="6">
    <location>
        <position position="212"/>
    </location>
    <ligand>
        <name>Zn(2+)</name>
        <dbReference type="ChEBI" id="CHEBI:29105"/>
        <note>catalytic</note>
    </ligand>
</feature>
<keyword evidence="5 6" id="KW-0482">Metalloprotease</keyword>
<evidence type="ECO:0000256" key="5">
    <source>
        <dbReference type="ARBA" id="ARBA00023049"/>
    </source>
</evidence>
<dbReference type="OMA" id="RNEINDD"/>
<dbReference type="GO" id="GO:0006508">
    <property type="term" value="P:proteolysis"/>
    <property type="evidence" value="ECO:0007669"/>
    <property type="project" value="UniProtKB-KW"/>
</dbReference>
<dbReference type="PANTHER" id="PTHR10127">
    <property type="entry name" value="DISCOIDIN, CUB, EGF, LAMININ , AND ZINC METALLOPROTEASE DOMAIN CONTAINING"/>
    <property type="match status" value="1"/>
</dbReference>
<reference evidence="10 11" key="1">
    <citation type="journal article" date="2007" name="Science">
        <title>Sea anemone genome reveals ancestral eumetazoan gene repertoire and genomic organization.</title>
        <authorList>
            <person name="Putnam N.H."/>
            <person name="Srivastava M."/>
            <person name="Hellsten U."/>
            <person name="Dirks B."/>
            <person name="Chapman J."/>
            <person name="Salamov A."/>
            <person name="Terry A."/>
            <person name="Shapiro H."/>
            <person name="Lindquist E."/>
            <person name="Kapitonov V.V."/>
            <person name="Jurka J."/>
            <person name="Genikhovich G."/>
            <person name="Grigoriev I.V."/>
            <person name="Lucas S.M."/>
            <person name="Steele R.E."/>
            <person name="Finnerty J.R."/>
            <person name="Technau U."/>
            <person name="Martindale M.Q."/>
            <person name="Rokhsar D.S."/>
        </authorList>
    </citation>
    <scope>NUCLEOTIDE SEQUENCE [LARGE SCALE GENOMIC DNA]</scope>
    <source>
        <strain evidence="11">CH2 X CH6</strain>
    </source>
</reference>
<dbReference type="PRINTS" id="PR00480">
    <property type="entry name" value="ASTACIN"/>
</dbReference>
<dbReference type="CDD" id="cd04280">
    <property type="entry name" value="ZnMc_astacin_like"/>
    <property type="match status" value="1"/>
</dbReference>
<dbReference type="SUPFAM" id="SSF55486">
    <property type="entry name" value="Metalloproteases ('zincins'), catalytic domain"/>
    <property type="match status" value="1"/>
</dbReference>
<organism evidence="10 11">
    <name type="scientific">Nematostella vectensis</name>
    <name type="common">Starlet sea anemone</name>
    <dbReference type="NCBI Taxonomy" id="45351"/>
    <lineage>
        <taxon>Eukaryota</taxon>
        <taxon>Metazoa</taxon>
        <taxon>Cnidaria</taxon>
        <taxon>Anthozoa</taxon>
        <taxon>Hexacorallia</taxon>
        <taxon>Actiniaria</taxon>
        <taxon>Edwardsiidae</taxon>
        <taxon>Nematostella</taxon>
    </lineage>
</organism>
<dbReference type="InParanoid" id="A7S728"/>
<dbReference type="Proteomes" id="UP000001593">
    <property type="component" value="Unassembled WGS sequence"/>
</dbReference>
<evidence type="ECO:0000256" key="6">
    <source>
        <dbReference type="PROSITE-ProRule" id="PRU01211"/>
    </source>
</evidence>
<evidence type="ECO:0000256" key="2">
    <source>
        <dbReference type="ARBA" id="ARBA00022723"/>
    </source>
</evidence>
<feature type="binding site" evidence="6">
    <location>
        <position position="202"/>
    </location>
    <ligand>
        <name>Zn(2+)</name>
        <dbReference type="ChEBI" id="CHEBI:29105"/>
        <note>catalytic</note>
    </ligand>
</feature>
<evidence type="ECO:0000313" key="11">
    <source>
        <dbReference type="Proteomes" id="UP000001593"/>
    </source>
</evidence>
<dbReference type="InterPro" id="IPR001506">
    <property type="entry name" value="Peptidase_M12A"/>
</dbReference>
<evidence type="ECO:0000256" key="8">
    <source>
        <dbReference type="SAM" id="MobiDB-lite"/>
    </source>
</evidence>
<dbReference type="SMART" id="SM00235">
    <property type="entry name" value="ZnMc"/>
    <property type="match status" value="1"/>
</dbReference>
<evidence type="ECO:0000256" key="7">
    <source>
        <dbReference type="RuleBase" id="RU361183"/>
    </source>
</evidence>
<dbReference type="GO" id="GO:0005615">
    <property type="term" value="C:extracellular space"/>
    <property type="evidence" value="ECO:0000318"/>
    <property type="project" value="GO_Central"/>
</dbReference>
<dbReference type="GO" id="GO:0004222">
    <property type="term" value="F:metalloendopeptidase activity"/>
    <property type="evidence" value="ECO:0000318"/>
    <property type="project" value="GO_Central"/>
</dbReference>
<feature type="binding site" evidence="6">
    <location>
        <position position="206"/>
    </location>
    <ligand>
        <name>Zn(2+)</name>
        <dbReference type="ChEBI" id="CHEBI:29105"/>
        <note>catalytic</note>
    </ligand>
</feature>
<gene>
    <name evidence="10" type="ORF">NEMVEDRAFT_v1g232813</name>
</gene>
<keyword evidence="3 6" id="KW-0378">Hydrolase</keyword>
<dbReference type="EMBL" id="DS469591">
    <property type="protein sequence ID" value="EDO40461.1"/>
    <property type="molecule type" value="Genomic_DNA"/>
</dbReference>
<protein>
    <recommendedName>
        <fullName evidence="7">Metalloendopeptidase</fullName>
        <ecNumber evidence="7">3.4.24.-</ecNumber>
    </recommendedName>
</protein>
<sequence>MGHKNWRNFSLLWETKEASRDDAHDKTSQRLEPGETDEDRLALLREEAKMKRQEKKKKSKESENKKDFVPIPGQLFEGDIVMTEHFRNHVLGNNVKRDGMQDKDKLWPKDEKTGLVRVPYVLSKDIHYNDYSKTEKKIRIDDAISTFNRLSCIRFVEKTPEDKDYVHFIVNKSMCYSSVGRQGGEQKISIGNGCERLGTVEHEMLHSLGFIHEQSRPDRDDYVEVKWDNIKKGKKYPRYLVKSLTPYDFDSCLHYHNKAFTNDGEPTLIDKEDPSRVFGQRKQMSKNDVRQLNKEYACEGPSKELLDELEYE</sequence>
<dbReference type="PROSITE" id="PS51864">
    <property type="entry name" value="ASTACIN"/>
    <property type="match status" value="1"/>
</dbReference>
<feature type="domain" description="Peptidase M12A" evidence="9">
    <location>
        <begin position="98"/>
        <end position="299"/>
    </location>
</feature>
<dbReference type="HOGENOM" id="CLU_017286_2_2_1"/>
<comment type="caution">
    <text evidence="6">Lacks conserved residue(s) required for the propagation of feature annotation.</text>
</comment>
<dbReference type="FunFam" id="3.40.390.10:FF:000165">
    <property type="entry name" value="Metalloendopeptidase"/>
    <property type="match status" value="1"/>
</dbReference>
<keyword evidence="4 6" id="KW-0862">Zinc</keyword>
<evidence type="ECO:0000256" key="3">
    <source>
        <dbReference type="ARBA" id="ARBA00022801"/>
    </source>
</evidence>
<evidence type="ECO:0000259" key="9">
    <source>
        <dbReference type="PROSITE" id="PS51864"/>
    </source>
</evidence>
<dbReference type="AlphaFoldDB" id="A7S728"/>
<dbReference type="Gene3D" id="3.40.390.10">
    <property type="entry name" value="Collagenase (Catalytic Domain)"/>
    <property type="match status" value="1"/>
</dbReference>
<feature type="region of interest" description="Disordered" evidence="8">
    <location>
        <begin position="17"/>
        <end position="68"/>
    </location>
</feature>
<dbReference type="EC" id="3.4.24.-" evidence="7"/>
<evidence type="ECO:0000256" key="4">
    <source>
        <dbReference type="ARBA" id="ARBA00022833"/>
    </source>
</evidence>
<keyword evidence="11" id="KW-1185">Reference proteome</keyword>
<dbReference type="InterPro" id="IPR034035">
    <property type="entry name" value="Astacin-like_dom"/>
</dbReference>
<dbReference type="Pfam" id="PF01400">
    <property type="entry name" value="Astacin"/>
    <property type="match status" value="1"/>
</dbReference>
<proteinExistence type="predicted"/>
<dbReference type="PANTHER" id="PTHR10127:SF780">
    <property type="entry name" value="METALLOENDOPEPTIDASE"/>
    <property type="match status" value="1"/>
</dbReference>
<dbReference type="InterPro" id="IPR024079">
    <property type="entry name" value="MetalloPept_cat_dom_sf"/>
</dbReference>
<keyword evidence="1 6" id="KW-0645">Protease</keyword>
<dbReference type="PhylomeDB" id="A7S728"/>
<evidence type="ECO:0000313" key="10">
    <source>
        <dbReference type="EMBL" id="EDO40461.1"/>
    </source>
</evidence>
<keyword evidence="2 6" id="KW-0479">Metal-binding</keyword>